<reference evidence="3" key="1">
    <citation type="submission" date="2020-05" db="EMBL/GenBank/DDBJ databases">
        <authorList>
            <person name="Chiriac C."/>
            <person name="Salcher M."/>
            <person name="Ghai R."/>
            <person name="Kavagutti S V."/>
        </authorList>
    </citation>
    <scope>NUCLEOTIDE SEQUENCE</scope>
</reference>
<evidence type="ECO:0000313" key="1">
    <source>
        <dbReference type="EMBL" id="CAB4669731.1"/>
    </source>
</evidence>
<dbReference type="EMBL" id="CAFAAE010000028">
    <property type="protein sequence ID" value="CAB4787841.1"/>
    <property type="molecule type" value="Genomic_DNA"/>
</dbReference>
<name>A0A6J7JKH6_9ZZZZ</name>
<dbReference type="EMBL" id="CAFBNI010000038">
    <property type="protein sequence ID" value="CAB4943885.1"/>
    <property type="molecule type" value="Genomic_DNA"/>
</dbReference>
<gene>
    <name evidence="1" type="ORF">UFOPK2312_00500</name>
    <name evidence="2" type="ORF">UFOPK2982_00333</name>
    <name evidence="3" type="ORF">UFOPK3783_00471</name>
</gene>
<protein>
    <submittedName>
        <fullName evidence="3">Unannotated protein</fullName>
    </submittedName>
</protein>
<proteinExistence type="predicted"/>
<accession>A0A6J7JKH6</accession>
<dbReference type="EMBL" id="CAEZWY010000038">
    <property type="protein sequence ID" value="CAB4669731.1"/>
    <property type="molecule type" value="Genomic_DNA"/>
</dbReference>
<sequence>MLSALSISSSASTILPIKMSSFSALLGLPASINLTNARLSRFSEAARFLENSPSAAISLAPIANLGPVNNRINALPLSGNAKTFRVAITSATSGTCTKPPTPTTSTGIRSVRRADSISGICFRFRTNTANDERSFSNFAARLGSNQSFSKYSAIPWASKLFVSNTPQASSPRPAFALAFNSATSTRF</sequence>
<organism evidence="3">
    <name type="scientific">freshwater metagenome</name>
    <dbReference type="NCBI Taxonomy" id="449393"/>
    <lineage>
        <taxon>unclassified sequences</taxon>
        <taxon>metagenomes</taxon>
        <taxon>ecological metagenomes</taxon>
    </lineage>
</organism>
<evidence type="ECO:0000313" key="3">
    <source>
        <dbReference type="EMBL" id="CAB4943885.1"/>
    </source>
</evidence>
<dbReference type="AlphaFoldDB" id="A0A6J7JKH6"/>
<evidence type="ECO:0000313" key="2">
    <source>
        <dbReference type="EMBL" id="CAB4787841.1"/>
    </source>
</evidence>